<dbReference type="PANTHER" id="PTHR18861:SF0">
    <property type="entry name" value="BRUCHPILOT, ISOFORM J"/>
    <property type="match status" value="1"/>
</dbReference>
<keyword evidence="5 9" id="KW-0175">Coiled coil</keyword>
<evidence type="ECO:0000313" key="11">
    <source>
        <dbReference type="EMBL" id="RUS80744.1"/>
    </source>
</evidence>
<dbReference type="EMBL" id="RQTK01000374">
    <property type="protein sequence ID" value="RUS80744.1"/>
    <property type="molecule type" value="Genomic_DNA"/>
</dbReference>
<feature type="coiled-coil region" evidence="9">
    <location>
        <begin position="946"/>
        <end position="1015"/>
    </location>
</feature>
<evidence type="ECO:0000256" key="2">
    <source>
        <dbReference type="ARBA" id="ARBA00022490"/>
    </source>
</evidence>
<reference evidence="11 12" key="1">
    <citation type="submission" date="2019-01" db="EMBL/GenBank/DDBJ databases">
        <title>A draft genome assembly of the solar-powered sea slug Elysia chlorotica.</title>
        <authorList>
            <person name="Cai H."/>
            <person name="Li Q."/>
            <person name="Fang X."/>
            <person name="Li J."/>
            <person name="Curtis N.E."/>
            <person name="Altenburger A."/>
            <person name="Shibata T."/>
            <person name="Feng M."/>
            <person name="Maeda T."/>
            <person name="Schwartz J.A."/>
            <person name="Shigenobu S."/>
            <person name="Lundholm N."/>
            <person name="Nishiyama T."/>
            <person name="Yang H."/>
            <person name="Hasebe M."/>
            <person name="Li S."/>
            <person name="Pierce S.K."/>
            <person name="Wang J."/>
        </authorList>
    </citation>
    <scope>NUCLEOTIDE SEQUENCE [LARGE SCALE GENOMIC DNA]</scope>
    <source>
        <strain evidence="11">EC2010</strain>
        <tissue evidence="11">Whole organism of an adult</tissue>
    </source>
</reference>
<feature type="compositionally biased region" description="Polar residues" evidence="10">
    <location>
        <begin position="1097"/>
        <end position="1106"/>
    </location>
</feature>
<proteinExistence type="predicted"/>
<dbReference type="SUPFAM" id="SSF57997">
    <property type="entry name" value="Tropomyosin"/>
    <property type="match status" value="1"/>
</dbReference>
<feature type="coiled-coil region" evidence="9">
    <location>
        <begin position="283"/>
        <end position="353"/>
    </location>
</feature>
<keyword evidence="2" id="KW-0963">Cytoplasm</keyword>
<dbReference type="STRING" id="188477.A0A3S1C208"/>
<evidence type="ECO:0000256" key="3">
    <source>
        <dbReference type="ARBA" id="ARBA00022553"/>
    </source>
</evidence>
<evidence type="ECO:0000256" key="1">
    <source>
        <dbReference type="ARBA" id="ARBA00004245"/>
    </source>
</evidence>
<name>A0A3S1C208_ELYCH</name>
<dbReference type="InterPro" id="IPR019323">
    <property type="entry name" value="ELKS/CAST"/>
</dbReference>
<feature type="compositionally biased region" description="Low complexity" evidence="10">
    <location>
        <begin position="1145"/>
        <end position="1158"/>
    </location>
</feature>
<feature type="region of interest" description="Disordered" evidence="10">
    <location>
        <begin position="881"/>
        <end position="925"/>
    </location>
</feature>
<keyword evidence="7" id="KW-0966">Cell projection</keyword>
<feature type="region of interest" description="Disordered" evidence="10">
    <location>
        <begin position="711"/>
        <end position="730"/>
    </location>
</feature>
<gene>
    <name evidence="11" type="ORF">EGW08_011467</name>
</gene>
<feature type="compositionally biased region" description="Polar residues" evidence="10">
    <location>
        <begin position="909"/>
        <end position="919"/>
    </location>
</feature>
<evidence type="ECO:0000256" key="5">
    <source>
        <dbReference type="ARBA" id="ARBA00023054"/>
    </source>
</evidence>
<feature type="region of interest" description="Disordered" evidence="10">
    <location>
        <begin position="1066"/>
        <end position="1215"/>
    </location>
</feature>
<evidence type="ECO:0000256" key="6">
    <source>
        <dbReference type="ARBA" id="ARBA00023212"/>
    </source>
</evidence>
<feature type="compositionally biased region" description="Basic and acidic residues" evidence="10">
    <location>
        <begin position="1071"/>
        <end position="1085"/>
    </location>
</feature>
<dbReference type="GO" id="GO:0098882">
    <property type="term" value="F:structural constituent of presynaptic active zone"/>
    <property type="evidence" value="ECO:0007669"/>
    <property type="project" value="TreeGrafter"/>
</dbReference>
<keyword evidence="12" id="KW-1185">Reference proteome</keyword>
<feature type="compositionally biased region" description="Basic and acidic residues" evidence="10">
    <location>
        <begin position="886"/>
        <end position="906"/>
    </location>
</feature>
<comment type="caution">
    <text evidence="11">The sequence shown here is derived from an EMBL/GenBank/DDBJ whole genome shotgun (WGS) entry which is preliminary data.</text>
</comment>
<evidence type="ECO:0000256" key="9">
    <source>
        <dbReference type="SAM" id="Coils"/>
    </source>
</evidence>
<evidence type="ECO:0000256" key="7">
    <source>
        <dbReference type="ARBA" id="ARBA00023273"/>
    </source>
</evidence>
<comment type="subcellular location">
    <subcellularLocation>
        <location evidence="1">Cytoplasm</location>
        <location evidence="1">Cytoskeleton</location>
    </subcellularLocation>
    <subcellularLocation>
        <location evidence="8">Presynapse</location>
    </subcellularLocation>
</comment>
<feature type="coiled-coil region" evidence="9">
    <location>
        <begin position="387"/>
        <end position="466"/>
    </location>
</feature>
<organism evidence="11 12">
    <name type="scientific">Elysia chlorotica</name>
    <name type="common">Eastern emerald elysia</name>
    <name type="synonym">Sea slug</name>
    <dbReference type="NCBI Taxonomy" id="188477"/>
    <lineage>
        <taxon>Eukaryota</taxon>
        <taxon>Metazoa</taxon>
        <taxon>Spiralia</taxon>
        <taxon>Lophotrochozoa</taxon>
        <taxon>Mollusca</taxon>
        <taxon>Gastropoda</taxon>
        <taxon>Heterobranchia</taxon>
        <taxon>Euthyneura</taxon>
        <taxon>Panpulmonata</taxon>
        <taxon>Sacoglossa</taxon>
        <taxon>Placobranchoidea</taxon>
        <taxon>Plakobranchidae</taxon>
        <taxon>Elysia</taxon>
    </lineage>
</organism>
<dbReference type="OrthoDB" id="2019763at2759"/>
<dbReference type="PANTHER" id="PTHR18861">
    <property type="entry name" value="ELKS/RAB6-INTERACTING/CAST PROTEIN"/>
    <property type="match status" value="1"/>
</dbReference>
<feature type="region of interest" description="Disordered" evidence="10">
    <location>
        <begin position="208"/>
        <end position="240"/>
    </location>
</feature>
<feature type="coiled-coil region" evidence="9">
    <location>
        <begin position="497"/>
        <end position="572"/>
    </location>
</feature>
<feature type="compositionally biased region" description="Low complexity" evidence="10">
    <location>
        <begin position="44"/>
        <end position="63"/>
    </location>
</feature>
<feature type="region of interest" description="Disordered" evidence="10">
    <location>
        <begin position="1"/>
        <end position="84"/>
    </location>
</feature>
<evidence type="ECO:0000313" key="12">
    <source>
        <dbReference type="Proteomes" id="UP000271974"/>
    </source>
</evidence>
<dbReference type="GO" id="GO:0048167">
    <property type="term" value="P:regulation of synaptic plasticity"/>
    <property type="evidence" value="ECO:0007669"/>
    <property type="project" value="TreeGrafter"/>
</dbReference>
<evidence type="ECO:0000256" key="8">
    <source>
        <dbReference type="ARBA" id="ARBA00034106"/>
    </source>
</evidence>
<dbReference type="Proteomes" id="UP000271974">
    <property type="component" value="Unassembled WGS sequence"/>
</dbReference>
<evidence type="ECO:0000256" key="10">
    <source>
        <dbReference type="SAM" id="MobiDB-lite"/>
    </source>
</evidence>
<feature type="region of interest" description="Disordered" evidence="10">
    <location>
        <begin position="139"/>
        <end position="164"/>
    </location>
</feature>
<dbReference type="AlphaFoldDB" id="A0A3S1C208"/>
<sequence>MIKMFTKSRSSRRKEKNRDASSSSQSPIGGSLSRAQAEALYSNTSPARSSSTGYSSATYSGGSIERPVRGRAMSDGSPAEYSVSSPLDFPMEHLQSFHATYGLNPSQRTYLDSRSIPRHTPLNSLISPTHSRTLGSRANMLSQSQSHARANSTSNLGNSMRDRSLDRVERDGGYLGDASLDRHFEQMHYNMQMDNRLNTEARYNTTARDRSLDREYPHMGARSLERDSNSVSRSRSMDRGGEYNYPSATLPSMPLLSHTTSMQSDHSSHEFRNSLVFEMQVQISDLHKEVSRLQKDLDQTREKLSSSMNSIKTFWSPELKKERAVRKEEAARCNLLNEQLKVTQAELKKHREILKGMGDGTGTASSPTVSVDTAKLQQEKDLQGREMIIMKKTLEELEIRIESQKQTLEARDESIKKLLEMLHSKGVNVTKIEEDRQSLEALGEQLKQEERKRKQAEEELGKRDLTVMQLTVELNQLKEKRSDILGVTGDHKMEAMLDAKNSRISSLEREVQQLEDRLLKAKEDSAGLPPSGRDVAIRDLASAKEKLLKAEIQALKDRIDKKDAELASLRLRVDTQDRQQTEKEGHISVLKDKVSSKERQTTMLQTELEGLQDRIKTKEDMIDRKNKECAALQAEKRRLELEVMELKDQLEIKTNRISNLQRKIEGLEDTIREKEDQLSQARIRLTSTFTESPSDSTLSALEATVAEKDKQIDKLKEQRDRSEKEHQDELDLYTKKAQDLKVNLDKLQKELTAKQTEMCELREQMTELQAARFEQESRCRKLEAEVVERQADLQRSLLETEQVREAMAKAEKEKTELEAKNKAETENLPANLTRQEKKHLQDELEKLQDMLKDAEVDKTEKEAEIKELQEVVKEYKQKMGTLKRNQQTEKKKNAQLLEEARKREDSMSDESSTLSTAIKKSSDRVEELEEALRQSVIITAEREMAMADMQGQIEDAKAAMEEMQAELERIHQTSYEQERKVATLTKQMDEKDIKIQKLSSDRQKQLQEAYELKQEAIQSAISDKDSMLALLEMTSVKNQKNMTEIDRLMRDKHQLQYQLREVTTKRMKLAHRGERRSESRDRCSERSIYGQDGGNKRSVSANNSPTFARRAQASFPSKAKSAGSSPTDDERGADVPTNMAAATDGKSPAPSTGTTPTGSTPPIPPQGETSPTGDTEKVSPQQAGVKTPEAAVSVSNGGNGACDTDTEKTNGASKK</sequence>
<evidence type="ECO:0000256" key="4">
    <source>
        <dbReference type="ARBA" id="ARBA00023018"/>
    </source>
</evidence>
<feature type="compositionally biased region" description="Low complexity" evidence="10">
    <location>
        <begin position="21"/>
        <end position="33"/>
    </location>
</feature>
<dbReference type="Gene3D" id="1.10.287.1490">
    <property type="match status" value="1"/>
</dbReference>
<keyword evidence="6" id="KW-0206">Cytoskeleton</keyword>
<dbReference type="Pfam" id="PF10174">
    <property type="entry name" value="Cast"/>
    <property type="match status" value="1"/>
</dbReference>
<accession>A0A3S1C208</accession>
<dbReference type="GO" id="GO:0048788">
    <property type="term" value="C:cytoskeleton of presynaptic active zone"/>
    <property type="evidence" value="ECO:0007669"/>
    <property type="project" value="TreeGrafter"/>
</dbReference>
<evidence type="ECO:0008006" key="13">
    <source>
        <dbReference type="Google" id="ProtNLM"/>
    </source>
</evidence>
<keyword evidence="3" id="KW-0597">Phosphoprotein</keyword>
<protein>
    <recommendedName>
        <fullName evidence="13">ERC protein 2</fullName>
    </recommendedName>
</protein>
<keyword evidence="4" id="KW-0770">Synapse</keyword>
<feature type="compositionally biased region" description="Basic and acidic residues" evidence="10">
    <location>
        <begin position="208"/>
        <end position="228"/>
    </location>
</feature>
<feature type="compositionally biased region" description="Polar residues" evidence="10">
    <location>
        <begin position="139"/>
        <end position="158"/>
    </location>
</feature>
<dbReference type="GO" id="GO:0030424">
    <property type="term" value="C:axon"/>
    <property type="evidence" value="ECO:0007669"/>
    <property type="project" value="UniProtKB-SubCell"/>
</dbReference>
<dbReference type="GO" id="GO:0007274">
    <property type="term" value="P:neuromuscular synaptic transmission"/>
    <property type="evidence" value="ECO:0007669"/>
    <property type="project" value="TreeGrafter"/>
</dbReference>
<feature type="compositionally biased region" description="Polar residues" evidence="10">
    <location>
        <begin position="1167"/>
        <end position="1184"/>
    </location>
</feature>